<accession>A0A3P7G5F1</accession>
<sequence>MGSNSWSSRDDHWSAGGIADTHGHVSTYDNDSIDYPADVISDEIKMRDTGKEARHLDSAN</sequence>
<organism evidence="2 3">
    <name type="scientific">Wuchereria bancrofti</name>
    <dbReference type="NCBI Taxonomy" id="6293"/>
    <lineage>
        <taxon>Eukaryota</taxon>
        <taxon>Metazoa</taxon>
        <taxon>Ecdysozoa</taxon>
        <taxon>Nematoda</taxon>
        <taxon>Chromadorea</taxon>
        <taxon>Rhabditida</taxon>
        <taxon>Spirurina</taxon>
        <taxon>Spiruromorpha</taxon>
        <taxon>Filarioidea</taxon>
        <taxon>Onchocercidae</taxon>
        <taxon>Wuchereria</taxon>
    </lineage>
</organism>
<evidence type="ECO:0000256" key="1">
    <source>
        <dbReference type="SAM" id="MobiDB-lite"/>
    </source>
</evidence>
<evidence type="ECO:0000313" key="2">
    <source>
        <dbReference type="EMBL" id="VDM17742.1"/>
    </source>
</evidence>
<dbReference type="Proteomes" id="UP000270924">
    <property type="component" value="Unassembled WGS sequence"/>
</dbReference>
<evidence type="ECO:0000313" key="3">
    <source>
        <dbReference type="Proteomes" id="UP000270924"/>
    </source>
</evidence>
<reference evidence="2 3" key="1">
    <citation type="submission" date="2018-11" db="EMBL/GenBank/DDBJ databases">
        <authorList>
            <consortium name="Pathogen Informatics"/>
        </authorList>
    </citation>
    <scope>NUCLEOTIDE SEQUENCE [LARGE SCALE GENOMIC DNA]</scope>
</reference>
<feature type="region of interest" description="Disordered" evidence="1">
    <location>
        <begin position="1"/>
        <end position="32"/>
    </location>
</feature>
<gene>
    <name evidence="2" type="ORF">WBA_LOCUS9843</name>
</gene>
<dbReference type="InParanoid" id="A0A3P7G5F1"/>
<proteinExistence type="predicted"/>
<dbReference type="AlphaFoldDB" id="A0A3P7G5F1"/>
<dbReference type="EMBL" id="UYWW01010395">
    <property type="protein sequence ID" value="VDM17742.1"/>
    <property type="molecule type" value="Genomic_DNA"/>
</dbReference>
<name>A0A3P7G5F1_WUCBA</name>
<protein>
    <submittedName>
        <fullName evidence="2">Uncharacterized protein</fullName>
    </submittedName>
</protein>
<keyword evidence="3" id="KW-1185">Reference proteome</keyword>